<gene>
    <name evidence="1" type="ORF">E3C22_16595</name>
</gene>
<dbReference type="OrthoDB" id="8084215at2"/>
<organism evidence="1 2">
    <name type="scientific">Jiella endophytica</name>
    <dbReference type="NCBI Taxonomy" id="2558362"/>
    <lineage>
        <taxon>Bacteria</taxon>
        <taxon>Pseudomonadati</taxon>
        <taxon>Pseudomonadota</taxon>
        <taxon>Alphaproteobacteria</taxon>
        <taxon>Hyphomicrobiales</taxon>
        <taxon>Aurantimonadaceae</taxon>
        <taxon>Jiella</taxon>
    </lineage>
</organism>
<dbReference type="EMBL" id="SOZD01000005">
    <property type="protein sequence ID" value="TFF20528.1"/>
    <property type="molecule type" value="Genomic_DNA"/>
</dbReference>
<dbReference type="SUPFAM" id="SSF141571">
    <property type="entry name" value="Pentapeptide repeat-like"/>
    <property type="match status" value="1"/>
</dbReference>
<keyword evidence="2" id="KW-1185">Reference proteome</keyword>
<evidence type="ECO:0008006" key="3">
    <source>
        <dbReference type="Google" id="ProtNLM"/>
    </source>
</evidence>
<reference evidence="1 2" key="1">
    <citation type="submission" date="2019-03" db="EMBL/GenBank/DDBJ databases">
        <title>Jiella endophytica sp. nov., a novel endophytic bacterium isolated from root of Ficus microcarpa Linn. f.</title>
        <authorList>
            <person name="Tuo L."/>
        </authorList>
    </citation>
    <scope>NUCLEOTIDE SEQUENCE [LARGE SCALE GENOMIC DNA]</scope>
    <source>
        <strain evidence="1 2">CBS5Q-3</strain>
    </source>
</reference>
<dbReference type="Gene3D" id="2.160.20.80">
    <property type="entry name" value="E3 ubiquitin-protein ligase SopA"/>
    <property type="match status" value="1"/>
</dbReference>
<dbReference type="RefSeq" id="WP_134763177.1">
    <property type="nucleotide sequence ID" value="NZ_SOZD01000005.1"/>
</dbReference>
<evidence type="ECO:0000313" key="2">
    <source>
        <dbReference type="Proteomes" id="UP000298179"/>
    </source>
</evidence>
<protein>
    <recommendedName>
        <fullName evidence="3">Pentapeptide repeat-containing protein</fullName>
    </recommendedName>
</protein>
<comment type="caution">
    <text evidence="1">The sequence shown here is derived from an EMBL/GenBank/DDBJ whole genome shotgun (WGS) entry which is preliminary data.</text>
</comment>
<dbReference type="AlphaFoldDB" id="A0A4Y8RFB6"/>
<sequence length="387" mass="42584">MALLPTTNSAAGDEAGSARRYGKARALICPVRAWAAAKGCGAAVWRFDWLRRVEDHPLTKLVAAAAFLFTLYATRQTLEATNVQLNDLKSEQAARYWQLLTTHASGNSGKVEAIEWLFANHQNLVGLDLSCKAMTNQDTCIPGQGTYLRGLKMINSSNVKRAFDANVHDADMRDCLFAGPLEVTLEISGAKLNGCKFTDVDLTISGSQIDLEGVSIDGGSVKFRGVKFKRIPRYQFLNVPLRFLEIVNAEIDFSTGDIDLSGAKLSGSTLDLAPTREVSSLANANISNTRISPSYIALDESADFEGAWFWSDEIPETTDFDRLVTGGPIVMRPLKRSDFNHSQMYVCPSSSRPDWYEKTMSVAYSFSNRVTITQGDENAVFIDCEPF</sequence>
<accession>A0A4Y8RFB6</accession>
<evidence type="ECO:0000313" key="1">
    <source>
        <dbReference type="EMBL" id="TFF20528.1"/>
    </source>
</evidence>
<dbReference type="Proteomes" id="UP000298179">
    <property type="component" value="Unassembled WGS sequence"/>
</dbReference>
<proteinExistence type="predicted"/>
<name>A0A4Y8RFB6_9HYPH</name>